<dbReference type="EMBL" id="JBEAAL010000005">
    <property type="protein sequence ID" value="MEQ1405191.1"/>
    <property type="molecule type" value="Genomic_DNA"/>
</dbReference>
<reference evidence="2 3" key="1">
    <citation type="submission" date="2024-05" db="EMBL/GenBank/DDBJ databases">
        <title>Neorhizobium sp. Rsf11, a plant growth promoting and heavy metal resistant PAH-degrader.</title>
        <authorList>
            <person name="Golubev S.N."/>
            <person name="Muratova A.Y."/>
            <person name="Markelova M.I."/>
        </authorList>
    </citation>
    <scope>NUCLEOTIDE SEQUENCE [LARGE SCALE GENOMIC DNA]</scope>
    <source>
        <strain evidence="2 3">Rsf11</strain>
    </source>
</reference>
<keyword evidence="3" id="KW-1185">Reference proteome</keyword>
<dbReference type="RefSeq" id="WP_348862722.1">
    <property type="nucleotide sequence ID" value="NZ_JBEAAL010000005.1"/>
</dbReference>
<dbReference type="InterPro" id="IPR029060">
    <property type="entry name" value="PIN-like_dom_sf"/>
</dbReference>
<proteinExistence type="predicted"/>
<dbReference type="InterPro" id="IPR002716">
    <property type="entry name" value="PIN_dom"/>
</dbReference>
<dbReference type="Gene3D" id="3.40.50.1010">
    <property type="entry name" value="5'-nuclease"/>
    <property type="match status" value="1"/>
</dbReference>
<dbReference type="Pfam" id="PF01850">
    <property type="entry name" value="PIN"/>
    <property type="match status" value="1"/>
</dbReference>
<dbReference type="SUPFAM" id="SSF88723">
    <property type="entry name" value="PIN domain-like"/>
    <property type="match status" value="1"/>
</dbReference>
<evidence type="ECO:0000313" key="2">
    <source>
        <dbReference type="EMBL" id="MEQ1405191.1"/>
    </source>
</evidence>
<protein>
    <submittedName>
        <fullName evidence="2">Type II toxin-antitoxin system VapC family toxin</fullName>
    </submittedName>
</protein>
<name>A0ABV0M012_9HYPH</name>
<dbReference type="InterPro" id="IPR041705">
    <property type="entry name" value="PIN_Sll0205"/>
</dbReference>
<evidence type="ECO:0000313" key="3">
    <source>
        <dbReference type="Proteomes" id="UP001496627"/>
    </source>
</evidence>
<accession>A0ABV0M012</accession>
<organism evidence="2 3">
    <name type="scientific">Neorhizobium phenanthreniclasticum</name>
    <dbReference type="NCBI Taxonomy" id="3157917"/>
    <lineage>
        <taxon>Bacteria</taxon>
        <taxon>Pseudomonadati</taxon>
        <taxon>Pseudomonadota</taxon>
        <taxon>Alphaproteobacteria</taxon>
        <taxon>Hyphomicrobiales</taxon>
        <taxon>Rhizobiaceae</taxon>
        <taxon>Rhizobium/Agrobacterium group</taxon>
        <taxon>Neorhizobium</taxon>
    </lineage>
</organism>
<dbReference type="Proteomes" id="UP001496627">
    <property type="component" value="Unassembled WGS sequence"/>
</dbReference>
<evidence type="ECO:0000259" key="1">
    <source>
        <dbReference type="Pfam" id="PF01850"/>
    </source>
</evidence>
<sequence>MTKPCLLDTHIILAILRADTRQRFPNISKLISAADFSGFVSVASLWEIAIKSRLGKLDPGVPLEDMQIVLEGGGLTILPIGIPHVITAAEPEPETRDPFDRLLLAQCQIEGLQLVTIDRALVGHRLAFKF</sequence>
<gene>
    <name evidence="2" type="ORF">ABK249_09630</name>
</gene>
<feature type="domain" description="PIN" evidence="1">
    <location>
        <begin position="6"/>
        <end position="120"/>
    </location>
</feature>
<dbReference type="CDD" id="cd09872">
    <property type="entry name" value="PIN_Sll0205-like"/>
    <property type="match status" value="1"/>
</dbReference>
<dbReference type="InterPro" id="IPR052919">
    <property type="entry name" value="TA_system_RNase"/>
</dbReference>
<dbReference type="PANTHER" id="PTHR36173:SF2">
    <property type="entry name" value="RIBONUCLEASE VAPC16"/>
    <property type="match status" value="1"/>
</dbReference>
<dbReference type="PANTHER" id="PTHR36173">
    <property type="entry name" value="RIBONUCLEASE VAPC16-RELATED"/>
    <property type="match status" value="1"/>
</dbReference>
<comment type="caution">
    <text evidence="2">The sequence shown here is derived from an EMBL/GenBank/DDBJ whole genome shotgun (WGS) entry which is preliminary data.</text>
</comment>